<evidence type="ECO:0000256" key="7">
    <source>
        <dbReference type="ARBA" id="ARBA00022600"/>
    </source>
</evidence>
<keyword evidence="9 13" id="KW-0472">Membrane</keyword>
<keyword evidence="8 13" id="KW-0112">Calmodulin-binding</keyword>
<feature type="domain" description="GH15-like" evidence="15">
    <location>
        <begin position="8"/>
        <end position="897"/>
    </location>
</feature>
<feature type="region of interest" description="Disordered" evidence="14">
    <location>
        <begin position="683"/>
        <end position="720"/>
    </location>
</feature>
<evidence type="ECO:0000256" key="6">
    <source>
        <dbReference type="ARBA" id="ARBA00022553"/>
    </source>
</evidence>
<dbReference type="SUPFAM" id="SSF48208">
    <property type="entry name" value="Six-hairpin glycosidases"/>
    <property type="match status" value="1"/>
</dbReference>
<evidence type="ECO:0000256" key="9">
    <source>
        <dbReference type="ARBA" id="ARBA00023136"/>
    </source>
</evidence>
<evidence type="ECO:0000256" key="12">
    <source>
        <dbReference type="ARBA" id="ARBA00023289"/>
    </source>
</evidence>
<dbReference type="GO" id="GO:0005516">
    <property type="term" value="F:calmodulin binding"/>
    <property type="evidence" value="ECO:0007669"/>
    <property type="project" value="UniProtKB-KW"/>
</dbReference>
<keyword evidence="11 13" id="KW-0449">Lipoprotein</keyword>
<evidence type="ECO:0000256" key="13">
    <source>
        <dbReference type="RuleBase" id="RU364123"/>
    </source>
</evidence>
<organism evidence="17">
    <name type="scientific">Capitella teleta</name>
    <name type="common">Polychaete worm</name>
    <dbReference type="NCBI Taxonomy" id="283909"/>
    <lineage>
        <taxon>Eukaryota</taxon>
        <taxon>Metazoa</taxon>
        <taxon>Spiralia</taxon>
        <taxon>Lophotrochozoa</taxon>
        <taxon>Annelida</taxon>
        <taxon>Polychaeta</taxon>
        <taxon>Sedentaria</taxon>
        <taxon>Scolecida</taxon>
        <taxon>Capitellidae</taxon>
        <taxon>Capitella</taxon>
    </lineage>
</organism>
<dbReference type="AlphaFoldDB" id="R7T8L0"/>
<keyword evidence="12 13" id="KW-0636">Prenylation</keyword>
<dbReference type="FunCoup" id="R7T8L0">
    <property type="interactions" value="170"/>
</dbReference>
<dbReference type="OMA" id="QFEHIEC"/>
<comment type="pathway">
    <text evidence="3 13">Glycan biosynthesis; glycogen metabolism.</text>
</comment>
<dbReference type="PANTHER" id="PTHR10749">
    <property type="entry name" value="PHOSPHORYLASE B KINASE REGULATORY SUBUNIT"/>
    <property type="match status" value="1"/>
</dbReference>
<evidence type="ECO:0000313" key="18">
    <source>
        <dbReference type="EnsemblMetazoa" id="CapteP163062"/>
    </source>
</evidence>
<dbReference type="OrthoDB" id="5971574at2759"/>
<protein>
    <recommendedName>
        <fullName evidence="13">Phosphorylase b kinase regulatory subunit</fullName>
    </recommendedName>
</protein>
<comment type="subcellular location">
    <subcellularLocation>
        <location evidence="2 13">Cell membrane</location>
        <topology evidence="2 13">Lipid-anchor</topology>
        <orientation evidence="2 13">Cytoplasmic side</orientation>
    </subcellularLocation>
</comment>
<dbReference type="HOGENOM" id="CLU_004177_0_1_1"/>
<keyword evidence="6" id="KW-0597">Phosphoprotein</keyword>
<evidence type="ECO:0000313" key="19">
    <source>
        <dbReference type="Proteomes" id="UP000014760"/>
    </source>
</evidence>
<keyword evidence="10 13" id="KW-0119">Carbohydrate metabolism</keyword>
<dbReference type="EMBL" id="KB311086">
    <property type="protein sequence ID" value="ELT89975.1"/>
    <property type="molecule type" value="Genomic_DNA"/>
</dbReference>
<reference evidence="19" key="1">
    <citation type="submission" date="2012-12" db="EMBL/GenBank/DDBJ databases">
        <authorList>
            <person name="Hellsten U."/>
            <person name="Grimwood J."/>
            <person name="Chapman J.A."/>
            <person name="Shapiro H."/>
            <person name="Aerts A."/>
            <person name="Otillar R.P."/>
            <person name="Terry A.Y."/>
            <person name="Boore J.L."/>
            <person name="Simakov O."/>
            <person name="Marletaz F."/>
            <person name="Cho S.-J."/>
            <person name="Edsinger-Gonzales E."/>
            <person name="Havlak P."/>
            <person name="Kuo D.-H."/>
            <person name="Larsson T."/>
            <person name="Lv J."/>
            <person name="Arendt D."/>
            <person name="Savage R."/>
            <person name="Osoegawa K."/>
            <person name="de Jong P."/>
            <person name="Lindberg D.R."/>
            <person name="Seaver E.C."/>
            <person name="Weisblat D.A."/>
            <person name="Putnam N.H."/>
            <person name="Grigoriev I.V."/>
            <person name="Rokhsar D.S."/>
        </authorList>
    </citation>
    <scope>NUCLEOTIDE SEQUENCE</scope>
    <source>
        <strain evidence="19">I ESC-2004</strain>
    </source>
</reference>
<dbReference type="UniPathway" id="UPA00163"/>
<dbReference type="InterPro" id="IPR011613">
    <property type="entry name" value="GH15-like"/>
</dbReference>
<evidence type="ECO:0000256" key="2">
    <source>
        <dbReference type="ARBA" id="ARBA00004342"/>
    </source>
</evidence>
<dbReference type="InterPro" id="IPR045583">
    <property type="entry name" value="KPBA/B_C"/>
</dbReference>
<reference evidence="18" key="3">
    <citation type="submission" date="2015-06" db="UniProtKB">
        <authorList>
            <consortium name="EnsemblMetazoa"/>
        </authorList>
    </citation>
    <scope>IDENTIFICATION</scope>
</reference>
<dbReference type="STRING" id="283909.R7T8L0"/>
<evidence type="ECO:0000256" key="11">
    <source>
        <dbReference type="ARBA" id="ARBA00023288"/>
    </source>
</evidence>
<evidence type="ECO:0000256" key="3">
    <source>
        <dbReference type="ARBA" id="ARBA00005131"/>
    </source>
</evidence>
<dbReference type="GO" id="GO:0005886">
    <property type="term" value="C:plasma membrane"/>
    <property type="evidence" value="ECO:0007669"/>
    <property type="project" value="UniProtKB-SubCell"/>
</dbReference>
<feature type="compositionally biased region" description="Low complexity" evidence="14">
    <location>
        <begin position="686"/>
        <end position="701"/>
    </location>
</feature>
<evidence type="ECO:0000259" key="15">
    <source>
        <dbReference type="Pfam" id="PF00723"/>
    </source>
</evidence>
<sequence length="1209" mass="136726">MRNRSNSGVRLDFYQRMVTKVILRHQNPVTGLIPATPEHQHAWVRDNVYSILAVWGLSLAYRKNADLDEDRAKAYELEQSVVKLMRGLLFSMMKQCEKVERFKYTQTPRDALHAKYSVTTGKTVVGDSEWGHLQVDATSLYLLILAQMTASGLQIIYNLDEVAFIQNLVFYIQAAYRTPDYGIWERGDKTNHGLPELNATSIGMAKAALEALNELDLFGARGGPSSVIHVMPDEAQQCQAILHSVLPRESNSKETDAGLLSIISFPAFAVDDPELIELTRETVISKLQGRYGLCRFLRDGYRTPKEDSNRLHYEPWELQVFENIECEWPMFYSYLILDGIFNGDNQQVEEYSDALDDIIIKRDDGIKVIPELYAVPHDRVEAEYTEPKSQDRIPIGKLPQMWGQSLYVLSRLLKEGFLSPGELDPLNRRLTAEPKPDIVVQIVILAEDKSIQEKLAQYDLRVQTIEEVSPIQVYPARVLSHLFSHLGKSAKMGFTGRPADVAGILATSKLYNLGDQTLAFFPQFLDQESFYLSLDHAFLNNLVVTDIAFFRSQWDRSLGRPTFIIPVSRWNLDFQQTLHPALVATIKKLQTGYINGTRVHLGSLSDFVSTSCVTNLTFLTEADDSPDLTKLLKYIQRIGSSRVKSTRYLSGQDGMRRRSISRKRRPSVKGIIRRTCSIQIDPAELPGISSPTSMPTSPKPSFLNVTPSFNHDHHHLKDSEHPQNKIMSMHDVKYEGIDCEELMEQLKDSDQLHEQADIIHYLFITKGPDWETQMEDRQGVKVRDLLYELYDKAGHLKQWWLVRHTAGMLRKKVEDLAKAATDILVRQKQLAVGLPPEPREKIITRPLPPDELAATIHEACGADNSTAMLTQEILVYLAMFIRTEPKLFREMLRLRVGLIIQVMASELASTLKCTGEEASDQLLNLSPYEMKTLLHHILSGKEFGVTSAPSSNAGSTRRLSITSTIEDDIPPSRFSHRSSRIPSRGLDQFRQDIKTVDELNTLPLDASAADQLQDSMDTDRQGQWLRRRRLDGSLNRVPVDFYPQIWRVLGRCHGLSIEGSILPQSLTREMTPGELKFALQVEMVLNRIPQPEYRQLMVEGLMILCLIVENDNGHSRWEHTISVDGLVKRANEIFLEEQSELDGDVTVCCGSNEARGNTLKCGGIAGICQFFFDTAPSGRYGTMSYLGKAALSSLRFPTTDEGNLDCVVQ</sequence>
<dbReference type="Pfam" id="PF00723">
    <property type="entry name" value="Glyco_hydro_15"/>
    <property type="match status" value="1"/>
</dbReference>
<dbReference type="Proteomes" id="UP000014760">
    <property type="component" value="Unassembled WGS sequence"/>
</dbReference>
<dbReference type="EMBL" id="AMQN01014593">
    <property type="status" value="NOT_ANNOTATED_CDS"/>
    <property type="molecule type" value="Genomic_DNA"/>
</dbReference>
<keyword evidence="19" id="KW-1185">Reference proteome</keyword>
<evidence type="ECO:0000256" key="10">
    <source>
        <dbReference type="ARBA" id="ARBA00023277"/>
    </source>
</evidence>
<comment type="function">
    <text evidence="1">Phosphorylase b kinase catalyzes the phosphorylation of serine in certain substrates, including troponin I. The alpha chain may bind calmodulin.</text>
</comment>
<dbReference type="FunFam" id="1.50.10.10:FF:000004">
    <property type="entry name" value="Phosphorylase b kinase regulatory subunit"/>
    <property type="match status" value="1"/>
</dbReference>
<comment type="similarity">
    <text evidence="4 13">Belongs to the phosphorylase b kinase regulatory chain family.</text>
</comment>
<dbReference type="EnsemblMetazoa" id="CapteT163062">
    <property type="protein sequence ID" value="CapteP163062"/>
    <property type="gene ID" value="CapteG163062"/>
</dbReference>
<feature type="domain" description="Phosphorylase b kinase regulatory subunit alpha/beta C-terminal" evidence="16">
    <location>
        <begin position="989"/>
        <end position="1134"/>
    </location>
</feature>
<dbReference type="Gene3D" id="1.50.10.10">
    <property type="match status" value="1"/>
</dbReference>
<name>R7T8L0_CAPTE</name>
<dbReference type="InterPro" id="IPR008734">
    <property type="entry name" value="PHK_A/B_su"/>
</dbReference>
<accession>R7T8L0</accession>
<dbReference type="GO" id="GO:0005977">
    <property type="term" value="P:glycogen metabolic process"/>
    <property type="evidence" value="ECO:0007669"/>
    <property type="project" value="UniProtKB-UniPathway"/>
</dbReference>
<evidence type="ECO:0000256" key="8">
    <source>
        <dbReference type="ARBA" id="ARBA00022860"/>
    </source>
</evidence>
<dbReference type="PANTHER" id="PTHR10749:SF7">
    <property type="entry name" value="PHOSPHORYLASE B KINASE REGULATORY SUBUNIT ALPHA-RELATED"/>
    <property type="match status" value="1"/>
</dbReference>
<keyword evidence="5 13" id="KW-1003">Cell membrane</keyword>
<evidence type="ECO:0000256" key="5">
    <source>
        <dbReference type="ARBA" id="ARBA00022475"/>
    </source>
</evidence>
<keyword evidence="7 13" id="KW-0321">Glycogen metabolism</keyword>
<evidence type="ECO:0000256" key="14">
    <source>
        <dbReference type="SAM" id="MobiDB-lite"/>
    </source>
</evidence>
<proteinExistence type="inferred from homology"/>
<evidence type="ECO:0000256" key="4">
    <source>
        <dbReference type="ARBA" id="ARBA00007128"/>
    </source>
</evidence>
<evidence type="ECO:0000256" key="1">
    <source>
        <dbReference type="ARBA" id="ARBA00002837"/>
    </source>
</evidence>
<evidence type="ECO:0000313" key="17">
    <source>
        <dbReference type="EMBL" id="ELT89975.1"/>
    </source>
</evidence>
<evidence type="ECO:0000259" key="16">
    <source>
        <dbReference type="Pfam" id="PF19292"/>
    </source>
</evidence>
<dbReference type="InterPro" id="IPR012341">
    <property type="entry name" value="6hp_glycosidase-like_sf"/>
</dbReference>
<gene>
    <name evidence="17" type="ORF">CAPTEDRAFT_163062</name>
</gene>
<dbReference type="GO" id="GO:0005964">
    <property type="term" value="C:phosphorylase kinase complex"/>
    <property type="evidence" value="ECO:0007669"/>
    <property type="project" value="TreeGrafter"/>
</dbReference>
<dbReference type="InterPro" id="IPR008928">
    <property type="entry name" value="6-hairpin_glycosidase_sf"/>
</dbReference>
<dbReference type="Pfam" id="PF19292">
    <property type="entry name" value="KPBB_C"/>
    <property type="match status" value="1"/>
</dbReference>
<reference evidence="17 19" key="2">
    <citation type="journal article" date="2013" name="Nature">
        <title>Insights into bilaterian evolution from three spiralian genomes.</title>
        <authorList>
            <person name="Simakov O."/>
            <person name="Marletaz F."/>
            <person name="Cho S.J."/>
            <person name="Edsinger-Gonzales E."/>
            <person name="Havlak P."/>
            <person name="Hellsten U."/>
            <person name="Kuo D.H."/>
            <person name="Larsson T."/>
            <person name="Lv J."/>
            <person name="Arendt D."/>
            <person name="Savage R."/>
            <person name="Osoegawa K."/>
            <person name="de Jong P."/>
            <person name="Grimwood J."/>
            <person name="Chapman J.A."/>
            <person name="Shapiro H."/>
            <person name="Aerts A."/>
            <person name="Otillar R.P."/>
            <person name="Terry A.Y."/>
            <person name="Boore J.L."/>
            <person name="Grigoriev I.V."/>
            <person name="Lindberg D.R."/>
            <person name="Seaver E.C."/>
            <person name="Weisblat D.A."/>
            <person name="Putnam N.H."/>
            <person name="Rokhsar D.S."/>
        </authorList>
    </citation>
    <scope>NUCLEOTIDE SEQUENCE</scope>
    <source>
        <strain evidence="17 19">I ESC-2004</strain>
    </source>
</reference>